<feature type="transmembrane region" description="Helical" evidence="1">
    <location>
        <begin position="40"/>
        <end position="66"/>
    </location>
</feature>
<evidence type="ECO:0000256" key="1">
    <source>
        <dbReference type="SAM" id="Phobius"/>
    </source>
</evidence>
<feature type="transmembrane region" description="Helical" evidence="1">
    <location>
        <begin position="124"/>
        <end position="141"/>
    </location>
</feature>
<dbReference type="EMBL" id="CP064786">
    <property type="protein sequence ID" value="QSG02349.1"/>
    <property type="molecule type" value="Genomic_DNA"/>
</dbReference>
<evidence type="ECO:0000313" key="3">
    <source>
        <dbReference type="Proteomes" id="UP000663586"/>
    </source>
</evidence>
<proteinExistence type="predicted"/>
<keyword evidence="1" id="KW-0812">Transmembrane</keyword>
<dbReference type="Proteomes" id="UP000663586">
    <property type="component" value="Chromosome"/>
</dbReference>
<keyword evidence="3" id="KW-1185">Reference proteome</keyword>
<name>A0A897MTS2_9EURY</name>
<dbReference type="KEGG" id="hara:AArcS_1130"/>
<feature type="transmembrane region" description="Helical" evidence="1">
    <location>
        <begin position="78"/>
        <end position="97"/>
    </location>
</feature>
<protein>
    <submittedName>
        <fullName evidence="2">Uncharacterized protein</fullName>
    </submittedName>
</protein>
<accession>A0A897MTS2</accession>
<keyword evidence="1" id="KW-0472">Membrane</keyword>
<gene>
    <name evidence="2" type="ORF">AArcS_1130</name>
</gene>
<evidence type="ECO:0000313" key="2">
    <source>
        <dbReference type="EMBL" id="QSG02349.1"/>
    </source>
</evidence>
<keyword evidence="1" id="KW-1133">Transmembrane helix</keyword>
<sequence>MTRITSVLVALVAVPVILSTSVRAHCPLCSAGAGGVAGGASALGVGLEVVGVFIGAFAAATGFWTTKYISTQYVRNQEYLVAGGIYLSIVAPILPMMTEYTPIYLSMTGEYGSLLNRTYMLNDYLVGAILGGAITSVTPRISRTVSKIRGSTVPFQGLATTFLLLGVIAASLHTIL</sequence>
<feature type="transmembrane region" description="Helical" evidence="1">
    <location>
        <begin position="153"/>
        <end position="175"/>
    </location>
</feature>
<reference evidence="2" key="1">
    <citation type="submission" date="2020-11" db="EMBL/GenBank/DDBJ databases">
        <title>Carbohydrate-dependent, anaerobic sulfur respiration: A novel catabolism in halophilic archaea.</title>
        <authorList>
            <person name="Sorokin D.Y."/>
            <person name="Messina E."/>
            <person name="Smedile F."/>
            <person name="La Cono V."/>
            <person name="Hallsworth J.E."/>
            <person name="Yakimov M.M."/>
        </authorList>
    </citation>
    <scope>NUCLEOTIDE SEQUENCE</scope>
    <source>
        <strain evidence="2">AArc-S</strain>
    </source>
</reference>
<organism evidence="2 3">
    <name type="scientific">Natranaeroarchaeum sulfidigenes</name>
    <dbReference type="NCBI Taxonomy" id="2784880"/>
    <lineage>
        <taxon>Archaea</taxon>
        <taxon>Methanobacteriati</taxon>
        <taxon>Methanobacteriota</taxon>
        <taxon>Stenosarchaea group</taxon>
        <taxon>Halobacteria</taxon>
        <taxon>Halobacteriales</taxon>
        <taxon>Natronoarchaeaceae</taxon>
        <taxon>Natranaeroarchaeum</taxon>
    </lineage>
</organism>
<dbReference type="AlphaFoldDB" id="A0A897MTS2"/>